<feature type="transmembrane region" description="Helical" evidence="1">
    <location>
        <begin position="20"/>
        <end position="45"/>
    </location>
</feature>
<sequence length="87" mass="9597">MQNNLSAIPPALGVLYISIIRFGAVCVHGAIFFLISISSVLYGWAKDVLRQDDKHRSVILIIINALAQQSTVWTPLIFGRLSMFPGI</sequence>
<proteinExistence type="predicted"/>
<evidence type="ECO:0000313" key="2">
    <source>
        <dbReference type="EMBL" id="KAJ8104320.1"/>
    </source>
</evidence>
<name>A0AAD7VX03_9ASCO</name>
<comment type="caution">
    <text evidence="2">The sequence shown here is derived from an EMBL/GenBank/DDBJ whole genome shotgun (WGS) entry which is preliminary data.</text>
</comment>
<keyword evidence="1" id="KW-0472">Membrane</keyword>
<evidence type="ECO:0000256" key="1">
    <source>
        <dbReference type="SAM" id="Phobius"/>
    </source>
</evidence>
<dbReference type="GeneID" id="80879903"/>
<keyword evidence="3" id="KW-1185">Reference proteome</keyword>
<dbReference type="AlphaFoldDB" id="A0AAD7VX03"/>
<organism evidence="2 3">
    <name type="scientific">Lipomyces tetrasporus</name>
    <dbReference type="NCBI Taxonomy" id="54092"/>
    <lineage>
        <taxon>Eukaryota</taxon>
        <taxon>Fungi</taxon>
        <taxon>Dikarya</taxon>
        <taxon>Ascomycota</taxon>
        <taxon>Saccharomycotina</taxon>
        <taxon>Lipomycetes</taxon>
        <taxon>Lipomycetales</taxon>
        <taxon>Lipomycetaceae</taxon>
        <taxon>Lipomyces</taxon>
    </lineage>
</organism>
<keyword evidence="1" id="KW-1133">Transmembrane helix</keyword>
<accession>A0AAD7VX03</accession>
<reference evidence="2" key="1">
    <citation type="submission" date="2023-03" db="EMBL/GenBank/DDBJ databases">
        <title>Near-Complete genome sequence of Lipomyces tetrasporous NRRL Y-64009, an oleaginous yeast capable of growing on lignocellulosic hydrolysates.</title>
        <authorList>
            <consortium name="Lawrence Berkeley National Laboratory"/>
            <person name="Jagtap S.S."/>
            <person name="Liu J.-J."/>
            <person name="Walukiewicz H.E."/>
            <person name="Pangilinan J."/>
            <person name="Lipzen A."/>
            <person name="Ahrendt S."/>
            <person name="Koriabine M."/>
            <person name="Cobaugh K."/>
            <person name="Salamov A."/>
            <person name="Yoshinaga Y."/>
            <person name="Ng V."/>
            <person name="Daum C."/>
            <person name="Grigoriev I.V."/>
            <person name="Slininger P.J."/>
            <person name="Dien B.S."/>
            <person name="Jin Y.-S."/>
            <person name="Rao C.V."/>
        </authorList>
    </citation>
    <scope>NUCLEOTIDE SEQUENCE</scope>
    <source>
        <strain evidence="2">NRRL Y-64009</strain>
    </source>
</reference>
<dbReference type="RefSeq" id="XP_056047770.1">
    <property type="nucleotide sequence ID" value="XM_056184737.1"/>
</dbReference>
<protein>
    <submittedName>
        <fullName evidence="2">Uncharacterized protein</fullName>
    </submittedName>
</protein>
<gene>
    <name evidence="2" type="ORF">POJ06DRAFT_17903</name>
</gene>
<dbReference type="EMBL" id="JARPMG010000001">
    <property type="protein sequence ID" value="KAJ8104320.1"/>
    <property type="molecule type" value="Genomic_DNA"/>
</dbReference>
<keyword evidence="1" id="KW-0812">Transmembrane</keyword>
<feature type="transmembrane region" description="Helical" evidence="1">
    <location>
        <begin position="57"/>
        <end position="78"/>
    </location>
</feature>
<dbReference type="Proteomes" id="UP001217417">
    <property type="component" value="Unassembled WGS sequence"/>
</dbReference>
<evidence type="ECO:0000313" key="3">
    <source>
        <dbReference type="Proteomes" id="UP001217417"/>
    </source>
</evidence>